<proteinExistence type="inferred from homology"/>
<dbReference type="InterPro" id="IPR002347">
    <property type="entry name" value="SDR_fam"/>
</dbReference>
<dbReference type="InterPro" id="IPR036291">
    <property type="entry name" value="NAD(P)-bd_dom_sf"/>
</dbReference>
<keyword evidence="6" id="KW-1185">Reference proteome</keyword>
<name>A0A3P7IWF9_STRVU</name>
<evidence type="ECO:0000256" key="2">
    <source>
        <dbReference type="ARBA" id="ARBA00022857"/>
    </source>
</evidence>
<dbReference type="OrthoDB" id="191139at2759"/>
<comment type="similarity">
    <text evidence="1">Belongs to the short-chain dehydrogenases/reductases (SDR) family.</text>
</comment>
<evidence type="ECO:0000313" key="6">
    <source>
        <dbReference type="Proteomes" id="UP000270094"/>
    </source>
</evidence>
<evidence type="ECO:0000313" key="5">
    <source>
        <dbReference type="EMBL" id="VDM77400.1"/>
    </source>
</evidence>
<keyword evidence="4" id="KW-1133">Transmembrane helix</keyword>
<sequence length="313" mass="35109">MLPLLLRYMALLPARWIELLVMLQVYVLAAVYIVKELLFEATNQVHMLPLLLRYMALLPARWIELLVMLQVYVLAAVYIVKELLFEATNQGIKKRLENDIRKSRALHSARNKTVLVTGADGTIGREVVKKLLRYDFTVHALVGDRKKAKEFFASMNGSRLPLTIYEVDFGDPNEVAKFARGFVTRCTELNIVVLCAGTMLAPPKVAKFARGFVTRFTELNIVVLCAGTMLAPPKLVDNIETHMRVNVLSQALLLHLLDPILTSDSRITALSSSTARIAFFTSSLLQQGTFNQSLDETSHLTIGCLLFTFLNLV</sequence>
<dbReference type="PANTHER" id="PTHR24320:SF282">
    <property type="entry name" value="WW DOMAIN-CONTAINING OXIDOREDUCTASE"/>
    <property type="match status" value="1"/>
</dbReference>
<dbReference type="PANTHER" id="PTHR24320">
    <property type="entry name" value="RETINOL DEHYDROGENASE"/>
    <property type="match status" value="1"/>
</dbReference>
<dbReference type="SUPFAM" id="SSF51735">
    <property type="entry name" value="NAD(P)-binding Rossmann-fold domains"/>
    <property type="match status" value="1"/>
</dbReference>
<dbReference type="Proteomes" id="UP000270094">
    <property type="component" value="Unassembled WGS sequence"/>
</dbReference>
<accession>A0A3P7IWF9</accession>
<reference evidence="5 6" key="1">
    <citation type="submission" date="2018-11" db="EMBL/GenBank/DDBJ databases">
        <authorList>
            <consortium name="Pathogen Informatics"/>
        </authorList>
    </citation>
    <scope>NUCLEOTIDE SEQUENCE [LARGE SCALE GENOMIC DNA]</scope>
</reference>
<evidence type="ECO:0000256" key="4">
    <source>
        <dbReference type="SAM" id="Phobius"/>
    </source>
</evidence>
<organism evidence="5 6">
    <name type="scientific">Strongylus vulgaris</name>
    <name type="common">Blood worm</name>
    <dbReference type="NCBI Taxonomy" id="40348"/>
    <lineage>
        <taxon>Eukaryota</taxon>
        <taxon>Metazoa</taxon>
        <taxon>Ecdysozoa</taxon>
        <taxon>Nematoda</taxon>
        <taxon>Chromadorea</taxon>
        <taxon>Rhabditida</taxon>
        <taxon>Rhabditina</taxon>
        <taxon>Rhabditomorpha</taxon>
        <taxon>Strongyloidea</taxon>
        <taxon>Strongylidae</taxon>
        <taxon>Strongylus</taxon>
    </lineage>
</organism>
<gene>
    <name evidence="5" type="ORF">SVUK_LOCUS12398</name>
</gene>
<dbReference type="GO" id="GO:0016491">
    <property type="term" value="F:oxidoreductase activity"/>
    <property type="evidence" value="ECO:0007669"/>
    <property type="project" value="UniProtKB-KW"/>
</dbReference>
<keyword evidence="3" id="KW-0560">Oxidoreductase</keyword>
<evidence type="ECO:0008006" key="7">
    <source>
        <dbReference type="Google" id="ProtNLM"/>
    </source>
</evidence>
<keyword evidence="4" id="KW-0472">Membrane</keyword>
<dbReference type="EMBL" id="UYYB01099126">
    <property type="protein sequence ID" value="VDM77400.1"/>
    <property type="molecule type" value="Genomic_DNA"/>
</dbReference>
<evidence type="ECO:0000256" key="1">
    <source>
        <dbReference type="ARBA" id="ARBA00006484"/>
    </source>
</evidence>
<protein>
    <recommendedName>
        <fullName evidence="7">NAD(P)-binding domain-containing protein</fullName>
    </recommendedName>
</protein>
<dbReference type="Gene3D" id="3.40.50.720">
    <property type="entry name" value="NAD(P)-binding Rossmann-like Domain"/>
    <property type="match status" value="2"/>
</dbReference>
<feature type="transmembrane region" description="Helical" evidence="4">
    <location>
        <begin position="12"/>
        <end position="34"/>
    </location>
</feature>
<keyword evidence="2" id="KW-0521">NADP</keyword>
<feature type="transmembrane region" description="Helical" evidence="4">
    <location>
        <begin position="54"/>
        <end position="80"/>
    </location>
</feature>
<dbReference type="AlphaFoldDB" id="A0A3P7IWF9"/>
<keyword evidence="4" id="KW-0812">Transmembrane</keyword>
<dbReference type="Pfam" id="PF00106">
    <property type="entry name" value="adh_short"/>
    <property type="match status" value="1"/>
</dbReference>
<evidence type="ECO:0000256" key="3">
    <source>
        <dbReference type="ARBA" id="ARBA00023002"/>
    </source>
</evidence>